<protein>
    <submittedName>
        <fullName evidence="1">Uncharacterized protein</fullName>
    </submittedName>
</protein>
<proteinExistence type="predicted"/>
<dbReference type="RefSeq" id="WP_041098786.1">
    <property type="nucleotide sequence ID" value="NZ_AP012547.1"/>
</dbReference>
<dbReference type="HOGENOM" id="CLU_1834150_0_0_4"/>
<dbReference type="Proteomes" id="UP000031637">
    <property type="component" value="Chromosome"/>
</dbReference>
<keyword evidence="2" id="KW-1185">Reference proteome</keyword>
<dbReference type="KEGG" id="shd:SUTH_01875"/>
<evidence type="ECO:0000313" key="1">
    <source>
        <dbReference type="EMBL" id="BAO29667.1"/>
    </source>
</evidence>
<name>W0SFC7_9PROT</name>
<sequence length="140" mass="16232">MSKNGGAHLIAGDVPKDFFDWPTGLLGFDSWANWFFGDTIADRTHRERSKMRSFYEAANNPNQQARLSPLAYEDLNFFWRLWAQLAVIKPAQIRLIVAATFALFGSPLWAEILYGMQGARQYRENVEKIRYEESLRKRGK</sequence>
<gene>
    <name evidence="1" type="ORF">SUTH_01875</name>
</gene>
<dbReference type="AlphaFoldDB" id="W0SFC7"/>
<evidence type="ECO:0000313" key="2">
    <source>
        <dbReference type="Proteomes" id="UP000031637"/>
    </source>
</evidence>
<organism evidence="1 2">
    <name type="scientific">Sulfuritalea hydrogenivorans sk43H</name>
    <dbReference type="NCBI Taxonomy" id="1223802"/>
    <lineage>
        <taxon>Bacteria</taxon>
        <taxon>Pseudomonadati</taxon>
        <taxon>Pseudomonadota</taxon>
        <taxon>Betaproteobacteria</taxon>
        <taxon>Nitrosomonadales</taxon>
        <taxon>Sterolibacteriaceae</taxon>
        <taxon>Sulfuritalea</taxon>
    </lineage>
</organism>
<accession>W0SFC7</accession>
<reference evidence="1 2" key="1">
    <citation type="journal article" date="2014" name="Syst. Appl. Microbiol.">
        <title>Complete genomes of freshwater sulfur oxidizers Sulfuricella denitrificans skB26 and Sulfuritalea hydrogenivorans sk43H: genetic insights into the sulfur oxidation pathway of betaproteobacteria.</title>
        <authorList>
            <person name="Watanabe T."/>
            <person name="Kojima H."/>
            <person name="Fukui M."/>
        </authorList>
    </citation>
    <scope>NUCLEOTIDE SEQUENCE [LARGE SCALE GENOMIC DNA]</scope>
    <source>
        <strain evidence="1">DSM22779</strain>
    </source>
</reference>
<dbReference type="EMBL" id="AP012547">
    <property type="protein sequence ID" value="BAO29667.1"/>
    <property type="molecule type" value="Genomic_DNA"/>
</dbReference>
<dbReference type="STRING" id="1223802.SUTH_01875"/>